<dbReference type="RefSeq" id="WP_136852962.1">
    <property type="nucleotide sequence ID" value="NZ_SWCI01000004.1"/>
</dbReference>
<dbReference type="Proteomes" id="UP000305674">
    <property type="component" value="Unassembled WGS sequence"/>
</dbReference>
<dbReference type="EMBL" id="SWCI01000004">
    <property type="protein sequence ID" value="TKB49473.1"/>
    <property type="molecule type" value="Genomic_DNA"/>
</dbReference>
<proteinExistence type="predicted"/>
<sequence length="115" mass="12091">MTTIRIGLALVKMAGLSDLNLGVDAGIKKASTEAGFSEDGWATRIRTWGSMPGSKKPARRLALVKMAGLSDLNLGVDAGIKKASTEAGFSEDGWAVGFEPGGRCRDQKSQHGGWL</sequence>
<name>A0A4U1BE99_9GAMM</name>
<gene>
    <name evidence="1" type="ORF">FCL40_09120</name>
</gene>
<evidence type="ECO:0000313" key="2">
    <source>
        <dbReference type="Proteomes" id="UP000305674"/>
    </source>
</evidence>
<protein>
    <submittedName>
        <fullName evidence="1">Uncharacterized protein</fullName>
    </submittedName>
</protein>
<organism evidence="1 2">
    <name type="scientific">Ferrimonas sediminicola</name>
    <dbReference type="NCBI Taxonomy" id="2569538"/>
    <lineage>
        <taxon>Bacteria</taxon>
        <taxon>Pseudomonadati</taxon>
        <taxon>Pseudomonadota</taxon>
        <taxon>Gammaproteobacteria</taxon>
        <taxon>Alteromonadales</taxon>
        <taxon>Ferrimonadaceae</taxon>
        <taxon>Ferrimonas</taxon>
    </lineage>
</organism>
<dbReference type="AlphaFoldDB" id="A0A4U1BE99"/>
<accession>A0A4U1BE99</accession>
<reference evidence="1 2" key="1">
    <citation type="submission" date="2019-04" db="EMBL/GenBank/DDBJ databases">
        <authorList>
            <person name="Hwang J.C."/>
        </authorList>
    </citation>
    <scope>NUCLEOTIDE SEQUENCE [LARGE SCALE GENOMIC DNA]</scope>
    <source>
        <strain evidence="1 2">IMCC35001</strain>
    </source>
</reference>
<keyword evidence="2" id="KW-1185">Reference proteome</keyword>
<comment type="caution">
    <text evidence="1">The sequence shown here is derived from an EMBL/GenBank/DDBJ whole genome shotgun (WGS) entry which is preliminary data.</text>
</comment>
<evidence type="ECO:0000313" key="1">
    <source>
        <dbReference type="EMBL" id="TKB49473.1"/>
    </source>
</evidence>